<dbReference type="Pfam" id="PF00014">
    <property type="entry name" value="Kunitz_BPTI"/>
    <property type="match status" value="1"/>
</dbReference>
<proteinExistence type="evidence at transcript level"/>
<accession>V5H415</accession>
<dbReference type="EMBL" id="GANP01012734">
    <property type="protein sequence ID" value="JAB71734.1"/>
    <property type="molecule type" value="mRNA"/>
</dbReference>
<protein>
    <submittedName>
        <fullName evidence="3">Putative secreted protein</fullName>
    </submittedName>
</protein>
<evidence type="ECO:0000259" key="2">
    <source>
        <dbReference type="PROSITE" id="PS50279"/>
    </source>
</evidence>
<reference evidence="3" key="1">
    <citation type="journal article" date="2015" name="Sci. Rep.">
        <title>Tissue- and time-dependent transcription in Ixodes ricinus salivary glands and midguts when blood feeding on the vertebrate host.</title>
        <authorList>
            <person name="Kotsyfakis M."/>
            <person name="Schwarz A."/>
            <person name="Erhart J."/>
            <person name="Ribeiro J.M."/>
        </authorList>
    </citation>
    <scope>NUCLEOTIDE SEQUENCE</scope>
    <source>
        <tissue evidence="3">Salivary gland and midgut</tissue>
    </source>
</reference>
<feature type="signal peptide" evidence="1">
    <location>
        <begin position="1"/>
        <end position="16"/>
    </location>
</feature>
<sequence length="92" mass="10043">MKLLLIAVVISIHTTGFLTTAQVRCSPRYTGGYGVAEGGNVQTKWTFNPGTNHCETVMVKAICTASQNCFPSESDCEENCDPTVQSWIQELN</sequence>
<evidence type="ECO:0000313" key="3">
    <source>
        <dbReference type="EMBL" id="JAB71734.1"/>
    </source>
</evidence>
<dbReference type="AlphaFoldDB" id="V5H415"/>
<dbReference type="Gene3D" id="4.10.410.10">
    <property type="entry name" value="Pancreatic trypsin inhibitor Kunitz domain"/>
    <property type="match status" value="1"/>
</dbReference>
<dbReference type="GO" id="GO:0004867">
    <property type="term" value="F:serine-type endopeptidase inhibitor activity"/>
    <property type="evidence" value="ECO:0007669"/>
    <property type="project" value="InterPro"/>
</dbReference>
<evidence type="ECO:0000256" key="1">
    <source>
        <dbReference type="SAM" id="SignalP"/>
    </source>
</evidence>
<feature type="domain" description="BPTI/Kunitz inhibitor" evidence="2">
    <location>
        <begin position="25"/>
        <end position="80"/>
    </location>
</feature>
<dbReference type="InterPro" id="IPR002223">
    <property type="entry name" value="Kunitz_BPTI"/>
</dbReference>
<organism evidence="3">
    <name type="scientific">Ixodes ricinus</name>
    <name type="common">Common tick</name>
    <name type="synonym">Acarus ricinus</name>
    <dbReference type="NCBI Taxonomy" id="34613"/>
    <lineage>
        <taxon>Eukaryota</taxon>
        <taxon>Metazoa</taxon>
        <taxon>Ecdysozoa</taxon>
        <taxon>Arthropoda</taxon>
        <taxon>Chelicerata</taxon>
        <taxon>Arachnida</taxon>
        <taxon>Acari</taxon>
        <taxon>Parasitiformes</taxon>
        <taxon>Ixodida</taxon>
        <taxon>Ixodoidea</taxon>
        <taxon>Ixodidae</taxon>
        <taxon>Ixodinae</taxon>
        <taxon>Ixodes</taxon>
    </lineage>
</organism>
<feature type="chain" id="PRO_5004734306" evidence="1">
    <location>
        <begin position="17"/>
        <end position="92"/>
    </location>
</feature>
<dbReference type="InterPro" id="IPR036880">
    <property type="entry name" value="Kunitz_BPTI_sf"/>
</dbReference>
<dbReference type="PROSITE" id="PS50279">
    <property type="entry name" value="BPTI_KUNITZ_2"/>
    <property type="match status" value="1"/>
</dbReference>
<dbReference type="SUPFAM" id="SSF57362">
    <property type="entry name" value="BPTI-like"/>
    <property type="match status" value="1"/>
</dbReference>
<name>V5H415_IXORI</name>
<keyword evidence="1" id="KW-0732">Signal</keyword>